<dbReference type="EnsemblPlants" id="AET7Gv20416800.10">
    <property type="protein sequence ID" value="AET7Gv20416800.10"/>
    <property type="gene ID" value="AET7Gv20416800"/>
</dbReference>
<protein>
    <submittedName>
        <fullName evidence="1">Uncharacterized protein</fullName>
    </submittedName>
</protein>
<accession>A0A453R0P1</accession>
<dbReference type="Gramene" id="AET7Gv20416800.24">
    <property type="protein sequence ID" value="AET7Gv20416800.24"/>
    <property type="gene ID" value="AET7Gv20416800"/>
</dbReference>
<evidence type="ECO:0000313" key="1">
    <source>
        <dbReference type="EnsemblPlants" id="AET7Gv20416800.5"/>
    </source>
</evidence>
<evidence type="ECO:0000313" key="2">
    <source>
        <dbReference type="Proteomes" id="UP000015105"/>
    </source>
</evidence>
<reference evidence="1" key="5">
    <citation type="journal article" date="2021" name="G3 (Bethesda)">
        <title>Aegilops tauschii genome assembly Aet v5.0 features greater sequence contiguity and improved annotation.</title>
        <authorList>
            <person name="Wang L."/>
            <person name="Zhu T."/>
            <person name="Rodriguez J.C."/>
            <person name="Deal K.R."/>
            <person name="Dubcovsky J."/>
            <person name="McGuire P.E."/>
            <person name="Lux T."/>
            <person name="Spannagl M."/>
            <person name="Mayer K.F.X."/>
            <person name="Baldrich P."/>
            <person name="Meyers B.C."/>
            <person name="Huo N."/>
            <person name="Gu Y.Q."/>
            <person name="Zhou H."/>
            <person name="Devos K.M."/>
            <person name="Bennetzen J.L."/>
            <person name="Unver T."/>
            <person name="Budak H."/>
            <person name="Gulick P.J."/>
            <person name="Galiba G."/>
            <person name="Kalapos B."/>
            <person name="Nelson D.R."/>
            <person name="Li P."/>
            <person name="You F.M."/>
            <person name="Luo M.C."/>
            <person name="Dvorak J."/>
        </authorList>
    </citation>
    <scope>NUCLEOTIDE SEQUENCE [LARGE SCALE GENOMIC DNA]</scope>
    <source>
        <strain evidence="1">cv. AL8/78</strain>
    </source>
</reference>
<dbReference type="EnsemblPlants" id="AET7Gv20416800.5">
    <property type="protein sequence ID" value="AET7Gv20416800.5"/>
    <property type="gene ID" value="AET7Gv20416800"/>
</dbReference>
<proteinExistence type="predicted"/>
<dbReference type="Gramene" id="AET7Gv20416800.5">
    <property type="protein sequence ID" value="AET7Gv20416800.5"/>
    <property type="gene ID" value="AET7Gv20416800"/>
</dbReference>
<reference evidence="2" key="1">
    <citation type="journal article" date="2014" name="Science">
        <title>Ancient hybridizations among the ancestral genomes of bread wheat.</title>
        <authorList>
            <consortium name="International Wheat Genome Sequencing Consortium,"/>
            <person name="Marcussen T."/>
            <person name="Sandve S.R."/>
            <person name="Heier L."/>
            <person name="Spannagl M."/>
            <person name="Pfeifer M."/>
            <person name="Jakobsen K.S."/>
            <person name="Wulff B.B."/>
            <person name="Steuernagel B."/>
            <person name="Mayer K.F."/>
            <person name="Olsen O.A."/>
        </authorList>
    </citation>
    <scope>NUCLEOTIDE SEQUENCE [LARGE SCALE GENOMIC DNA]</scope>
    <source>
        <strain evidence="2">cv. AL8/78</strain>
    </source>
</reference>
<dbReference type="EnsemblPlants" id="AET7Gv20416800.24">
    <property type="protein sequence ID" value="AET7Gv20416800.24"/>
    <property type="gene ID" value="AET7Gv20416800"/>
</dbReference>
<dbReference type="Gramene" id="AET7Gv20416800.10">
    <property type="protein sequence ID" value="AET7Gv20416800.10"/>
    <property type="gene ID" value="AET7Gv20416800"/>
</dbReference>
<reference evidence="2" key="2">
    <citation type="journal article" date="2017" name="Nat. Plants">
        <title>The Aegilops tauschii genome reveals multiple impacts of transposons.</title>
        <authorList>
            <person name="Zhao G."/>
            <person name="Zou C."/>
            <person name="Li K."/>
            <person name="Wang K."/>
            <person name="Li T."/>
            <person name="Gao L."/>
            <person name="Zhang X."/>
            <person name="Wang H."/>
            <person name="Yang Z."/>
            <person name="Liu X."/>
            <person name="Jiang W."/>
            <person name="Mao L."/>
            <person name="Kong X."/>
            <person name="Jiao Y."/>
            <person name="Jia J."/>
        </authorList>
    </citation>
    <scope>NUCLEOTIDE SEQUENCE [LARGE SCALE GENOMIC DNA]</scope>
    <source>
        <strain evidence="2">cv. AL8/78</strain>
    </source>
</reference>
<name>A0A453R0P1_AEGTS</name>
<dbReference type="AlphaFoldDB" id="A0A453R0P1"/>
<dbReference type="Gramene" id="AET7Gv20416800.29">
    <property type="protein sequence ID" value="AET7Gv20416800.29"/>
    <property type="gene ID" value="AET7Gv20416800"/>
</dbReference>
<organism evidence="1 2">
    <name type="scientific">Aegilops tauschii subsp. strangulata</name>
    <name type="common">Goatgrass</name>
    <dbReference type="NCBI Taxonomy" id="200361"/>
    <lineage>
        <taxon>Eukaryota</taxon>
        <taxon>Viridiplantae</taxon>
        <taxon>Streptophyta</taxon>
        <taxon>Embryophyta</taxon>
        <taxon>Tracheophyta</taxon>
        <taxon>Spermatophyta</taxon>
        <taxon>Magnoliopsida</taxon>
        <taxon>Liliopsida</taxon>
        <taxon>Poales</taxon>
        <taxon>Poaceae</taxon>
        <taxon>BOP clade</taxon>
        <taxon>Pooideae</taxon>
        <taxon>Triticodae</taxon>
        <taxon>Triticeae</taxon>
        <taxon>Triticinae</taxon>
        <taxon>Aegilops</taxon>
    </lineage>
</organism>
<reference evidence="1" key="4">
    <citation type="submission" date="2019-03" db="UniProtKB">
        <authorList>
            <consortium name="EnsemblPlants"/>
        </authorList>
    </citation>
    <scope>IDENTIFICATION</scope>
</reference>
<sequence length="68" mass="8063">MSKLSCRLKFKLMYHVETLQQMANVQYTENMTDEQDAMSGSETLRLQGVKKLDWDHGVYQTRMQLMFV</sequence>
<dbReference type="EnsemblPlants" id="AET7Gv20416800.12">
    <property type="protein sequence ID" value="AET7Gv20416800.12"/>
    <property type="gene ID" value="AET7Gv20416800"/>
</dbReference>
<reference evidence="1" key="3">
    <citation type="journal article" date="2017" name="Nature">
        <title>Genome sequence of the progenitor of the wheat D genome Aegilops tauschii.</title>
        <authorList>
            <person name="Luo M.C."/>
            <person name="Gu Y.Q."/>
            <person name="Puiu D."/>
            <person name="Wang H."/>
            <person name="Twardziok S.O."/>
            <person name="Deal K.R."/>
            <person name="Huo N."/>
            <person name="Zhu T."/>
            <person name="Wang L."/>
            <person name="Wang Y."/>
            <person name="McGuire P.E."/>
            <person name="Liu S."/>
            <person name="Long H."/>
            <person name="Ramasamy R.K."/>
            <person name="Rodriguez J.C."/>
            <person name="Van S.L."/>
            <person name="Yuan L."/>
            <person name="Wang Z."/>
            <person name="Xia Z."/>
            <person name="Xiao L."/>
            <person name="Anderson O.D."/>
            <person name="Ouyang S."/>
            <person name="Liang Y."/>
            <person name="Zimin A.V."/>
            <person name="Pertea G."/>
            <person name="Qi P."/>
            <person name="Bennetzen J.L."/>
            <person name="Dai X."/>
            <person name="Dawson M.W."/>
            <person name="Muller H.G."/>
            <person name="Kugler K."/>
            <person name="Rivarola-Duarte L."/>
            <person name="Spannagl M."/>
            <person name="Mayer K.F.X."/>
            <person name="Lu F.H."/>
            <person name="Bevan M.W."/>
            <person name="Leroy P."/>
            <person name="Li P."/>
            <person name="You F.M."/>
            <person name="Sun Q."/>
            <person name="Liu Z."/>
            <person name="Lyons E."/>
            <person name="Wicker T."/>
            <person name="Salzberg S.L."/>
            <person name="Devos K.M."/>
            <person name="Dvorak J."/>
        </authorList>
    </citation>
    <scope>NUCLEOTIDE SEQUENCE [LARGE SCALE GENOMIC DNA]</scope>
    <source>
        <strain evidence="1">cv. AL8/78</strain>
    </source>
</reference>
<dbReference type="EnsemblPlants" id="AET7Gv20416800.29">
    <property type="protein sequence ID" value="AET7Gv20416800.29"/>
    <property type="gene ID" value="AET7Gv20416800"/>
</dbReference>
<keyword evidence="2" id="KW-1185">Reference proteome</keyword>
<dbReference type="Proteomes" id="UP000015105">
    <property type="component" value="Chromosome 7D"/>
</dbReference>
<dbReference type="Gramene" id="AET7Gv20416800.12">
    <property type="protein sequence ID" value="AET7Gv20416800.12"/>
    <property type="gene ID" value="AET7Gv20416800"/>
</dbReference>